<evidence type="ECO:0008006" key="3">
    <source>
        <dbReference type="Google" id="ProtNLM"/>
    </source>
</evidence>
<evidence type="ECO:0000313" key="2">
    <source>
        <dbReference type="Proteomes" id="UP000216991"/>
    </source>
</evidence>
<organism evidence="1 2">
    <name type="scientific">Sandarakinorhabdus cyanobacteriorum</name>
    <dbReference type="NCBI Taxonomy" id="1981098"/>
    <lineage>
        <taxon>Bacteria</taxon>
        <taxon>Pseudomonadati</taxon>
        <taxon>Pseudomonadota</taxon>
        <taxon>Alphaproteobacteria</taxon>
        <taxon>Sphingomonadales</taxon>
        <taxon>Sphingosinicellaceae</taxon>
        <taxon>Sandarakinorhabdus</taxon>
    </lineage>
</organism>
<name>A0A255YNS0_9SPHN</name>
<dbReference type="Proteomes" id="UP000216991">
    <property type="component" value="Unassembled WGS sequence"/>
</dbReference>
<dbReference type="OrthoDB" id="7907868at2"/>
<proteinExistence type="predicted"/>
<keyword evidence="2" id="KW-1185">Reference proteome</keyword>
<dbReference type="RefSeq" id="WP_094473218.1">
    <property type="nucleotide sequence ID" value="NZ_NOXT01000097.1"/>
</dbReference>
<sequence>MQADVQAFFAAYSAAFARQDSAALVAAWSFPALISGPGTALACDEALFRRNVEALFGLYDRQGVANARATVTGVVPLAPGVVLSHTHYAMLAGDGDVITDWDTQYLLRDRGQGFRAFAAVSDGEVAAWAARGTPLGSRA</sequence>
<reference evidence="1 2" key="1">
    <citation type="submission" date="2017-07" db="EMBL/GenBank/DDBJ databases">
        <title>Sandarakinorhabdus cyanobacteriorum sp. nov., a novel bacterium isolated from cyanobacterial aggregates in a eutrophic lake.</title>
        <authorList>
            <person name="Cai H."/>
        </authorList>
    </citation>
    <scope>NUCLEOTIDE SEQUENCE [LARGE SCALE GENOMIC DNA]</scope>
    <source>
        <strain evidence="1 2">TH057</strain>
    </source>
</reference>
<accession>A0A255YNS0</accession>
<evidence type="ECO:0000313" key="1">
    <source>
        <dbReference type="EMBL" id="OYQ30896.1"/>
    </source>
</evidence>
<gene>
    <name evidence="1" type="ORF">CHU93_06040</name>
</gene>
<protein>
    <recommendedName>
        <fullName evidence="3">SnoaL-like domain-containing protein</fullName>
    </recommendedName>
</protein>
<dbReference type="EMBL" id="NOXT01000097">
    <property type="protein sequence ID" value="OYQ30896.1"/>
    <property type="molecule type" value="Genomic_DNA"/>
</dbReference>
<dbReference type="Gene3D" id="3.10.450.50">
    <property type="match status" value="1"/>
</dbReference>
<comment type="caution">
    <text evidence="1">The sequence shown here is derived from an EMBL/GenBank/DDBJ whole genome shotgun (WGS) entry which is preliminary data.</text>
</comment>
<dbReference type="AlphaFoldDB" id="A0A255YNS0"/>